<comment type="similarity">
    <text evidence="1">Belongs to the peptidase S28 family.</text>
</comment>
<keyword evidence="5" id="KW-0325">Glycoprotein</keyword>
<evidence type="ECO:0000313" key="8">
    <source>
        <dbReference type="RefSeq" id="XP_048324214.2"/>
    </source>
</evidence>
<keyword evidence="7" id="KW-1185">Reference proteome</keyword>
<accession>A0ABM3IA68</accession>
<gene>
    <name evidence="8" type="primary">LOC125420902</name>
</gene>
<name>A0ABM3IA68_ZIZJJ</name>
<dbReference type="Proteomes" id="UP001652623">
    <property type="component" value="Chromosome 10"/>
</dbReference>
<evidence type="ECO:0000256" key="2">
    <source>
        <dbReference type="ARBA" id="ARBA00022670"/>
    </source>
</evidence>
<proteinExistence type="inferred from homology"/>
<dbReference type="Gene3D" id="3.40.50.1820">
    <property type="entry name" value="alpha/beta hydrolase"/>
    <property type="match status" value="1"/>
</dbReference>
<keyword evidence="2" id="KW-0645">Protease</keyword>
<dbReference type="InterPro" id="IPR042269">
    <property type="entry name" value="Ser_carbopepase_S28_SKS"/>
</dbReference>
<dbReference type="InterPro" id="IPR029058">
    <property type="entry name" value="AB_hydrolase_fold"/>
</dbReference>
<reference evidence="8" key="1">
    <citation type="submission" date="2025-08" db="UniProtKB">
        <authorList>
            <consortium name="RefSeq"/>
        </authorList>
    </citation>
    <scope>IDENTIFICATION</scope>
    <source>
        <tissue evidence="8">Seedling</tissue>
    </source>
</reference>
<evidence type="ECO:0000256" key="1">
    <source>
        <dbReference type="ARBA" id="ARBA00011079"/>
    </source>
</evidence>
<dbReference type="SUPFAM" id="SSF53474">
    <property type="entry name" value="alpha/beta-Hydrolases"/>
    <property type="match status" value="1"/>
</dbReference>
<evidence type="ECO:0000256" key="5">
    <source>
        <dbReference type="ARBA" id="ARBA00023180"/>
    </source>
</evidence>
<organism evidence="7 8">
    <name type="scientific">Ziziphus jujuba</name>
    <name type="common">Chinese jujube</name>
    <name type="synonym">Ziziphus sativa</name>
    <dbReference type="NCBI Taxonomy" id="326968"/>
    <lineage>
        <taxon>Eukaryota</taxon>
        <taxon>Viridiplantae</taxon>
        <taxon>Streptophyta</taxon>
        <taxon>Embryophyta</taxon>
        <taxon>Tracheophyta</taxon>
        <taxon>Spermatophyta</taxon>
        <taxon>Magnoliopsida</taxon>
        <taxon>eudicotyledons</taxon>
        <taxon>Gunneridae</taxon>
        <taxon>Pentapetalae</taxon>
        <taxon>rosids</taxon>
        <taxon>fabids</taxon>
        <taxon>Rosales</taxon>
        <taxon>Rhamnaceae</taxon>
        <taxon>Paliureae</taxon>
        <taxon>Ziziphus</taxon>
    </lineage>
</organism>
<dbReference type="InterPro" id="IPR008758">
    <property type="entry name" value="Peptidase_S28"/>
</dbReference>
<dbReference type="GeneID" id="125420902"/>
<keyword evidence="3 6" id="KW-0732">Signal</keyword>
<dbReference type="PANTHER" id="PTHR11010:SF96">
    <property type="entry name" value="LYSOSOMAL PRO-X CARBOXYPEPTIDASE-LIKE ISOFORM X1"/>
    <property type="match status" value="1"/>
</dbReference>
<keyword evidence="4" id="KW-0378">Hydrolase</keyword>
<dbReference type="Pfam" id="PF05577">
    <property type="entry name" value="Peptidase_S28"/>
    <property type="match status" value="1"/>
</dbReference>
<protein>
    <submittedName>
        <fullName evidence="8">Uncharacterized protein LOC125420902</fullName>
    </submittedName>
</protein>
<feature type="signal peptide" evidence="6">
    <location>
        <begin position="1"/>
        <end position="23"/>
    </location>
</feature>
<sequence length="505" mass="56461">MNFLLFSSQLLIFLLTLSNSASATEFKIKIPRLSPTGAGLTVDHELETSFSWLSSPLSTDYNTFYYTQTLDHFNYNPESYTTFQQRYVINSKYWGGSKSSAPILVYFGAEAPLDSDLNIIGFLSENAIQFKALQLYIEHRYYGKSIPFGSWDEALKNAGTLGYFNSAQAIADYADVILHVKKILKAEKAPVIVIGGSYGGMLASWFRLKYPHIALGALASSAPILYFDNITPEDGYDTIVTKDFREVSENCYQSIRKSWSEIDKIAAKSNGISMLSGKFHTCKPLKGPSELKDYLEYMYSVAAQYNRPPKYPLNQVCAGIDGASVGSDTLDKIFAGVVSYIGNRPCYVNQPQIVSESAVGWRWQTCSELVIPMGRNNNTMFQPAPFNLNAYIKQCEDSYGVPPRPHWITTYYGGHDIKLILQRFGSNIIFSNGLKDPYSIGGVLENLSDSLLAIHTINGSHCLDILRANKTTDPSWLVKQRKTEVEIIKGWIATYYADLATIFSK</sequence>
<dbReference type="PANTHER" id="PTHR11010">
    <property type="entry name" value="PROTEASE S28 PRO-X CARBOXYPEPTIDASE-RELATED"/>
    <property type="match status" value="1"/>
</dbReference>
<dbReference type="RefSeq" id="XP_048324214.2">
    <property type="nucleotide sequence ID" value="XM_048468257.2"/>
</dbReference>
<evidence type="ECO:0000256" key="6">
    <source>
        <dbReference type="SAM" id="SignalP"/>
    </source>
</evidence>
<dbReference type="Gene3D" id="1.20.120.980">
    <property type="entry name" value="Serine carboxypeptidase S28, SKS domain"/>
    <property type="match status" value="1"/>
</dbReference>
<evidence type="ECO:0000313" key="7">
    <source>
        <dbReference type="Proteomes" id="UP001652623"/>
    </source>
</evidence>
<feature type="chain" id="PRO_5046415515" evidence="6">
    <location>
        <begin position="24"/>
        <end position="505"/>
    </location>
</feature>
<evidence type="ECO:0000256" key="3">
    <source>
        <dbReference type="ARBA" id="ARBA00022729"/>
    </source>
</evidence>
<evidence type="ECO:0000256" key="4">
    <source>
        <dbReference type="ARBA" id="ARBA00022801"/>
    </source>
</evidence>